<proteinExistence type="predicted"/>
<feature type="domain" description="Glycosyl transferase family 28 C-terminal" evidence="1">
    <location>
        <begin position="245"/>
        <end position="355"/>
    </location>
</feature>
<evidence type="ECO:0000313" key="2">
    <source>
        <dbReference type="EMBL" id="EPR39237.1"/>
    </source>
</evidence>
<dbReference type="SUPFAM" id="SSF53756">
    <property type="entry name" value="UDP-Glycosyltransferase/glycogen phosphorylase"/>
    <property type="match status" value="1"/>
</dbReference>
<dbReference type="Pfam" id="PF04101">
    <property type="entry name" value="Glyco_tran_28_C"/>
    <property type="match status" value="1"/>
</dbReference>
<reference evidence="2 3" key="1">
    <citation type="journal article" date="2013" name="Genome Announc.">
        <title>Draft genome sequences for three mercury-methylating, sulfate-reducing bacteria.</title>
        <authorList>
            <person name="Brown S.D."/>
            <person name="Hurt R.A.Jr."/>
            <person name="Gilmour C.C."/>
            <person name="Elias D.A."/>
        </authorList>
    </citation>
    <scope>NUCLEOTIDE SEQUENCE [LARGE SCALE GENOMIC DNA]</scope>
    <source>
        <strain evidence="2 3">DSM 2059</strain>
    </source>
</reference>
<keyword evidence="3" id="KW-1185">Reference proteome</keyword>
<protein>
    <submittedName>
        <fullName evidence="2">Glycosyltransferase 28 domain protein</fullName>
    </submittedName>
</protein>
<dbReference type="Gene3D" id="3.40.50.2000">
    <property type="entry name" value="Glycogen Phosphorylase B"/>
    <property type="match status" value="1"/>
</dbReference>
<dbReference type="STRING" id="897.B2D07_17700"/>
<dbReference type="AlphaFoldDB" id="S7TPU9"/>
<name>S7TPU9_DESML</name>
<dbReference type="EMBL" id="ATHJ01000091">
    <property type="protein sequence ID" value="EPR39237.1"/>
    <property type="molecule type" value="Genomic_DNA"/>
</dbReference>
<evidence type="ECO:0000259" key="1">
    <source>
        <dbReference type="Pfam" id="PF04101"/>
    </source>
</evidence>
<keyword evidence="2" id="KW-0808">Transferase</keyword>
<accession>S7TPU9</accession>
<dbReference type="OrthoDB" id="503443at2"/>
<dbReference type="RefSeq" id="WP_020877498.1">
    <property type="nucleotide sequence ID" value="NZ_ATHJ01000091.1"/>
</dbReference>
<evidence type="ECO:0000313" key="3">
    <source>
        <dbReference type="Proteomes" id="UP000014977"/>
    </source>
</evidence>
<dbReference type="GO" id="GO:0016758">
    <property type="term" value="F:hexosyltransferase activity"/>
    <property type="evidence" value="ECO:0007669"/>
    <property type="project" value="InterPro"/>
</dbReference>
<dbReference type="PANTHER" id="PTHR21015:SF28">
    <property type="entry name" value="SLL1722 PROTEIN"/>
    <property type="match status" value="1"/>
</dbReference>
<dbReference type="eggNOG" id="COG4671">
    <property type="taxonomic scope" value="Bacteria"/>
</dbReference>
<gene>
    <name evidence="2" type="ORF">dsmv_2741</name>
</gene>
<dbReference type="InterPro" id="IPR007235">
    <property type="entry name" value="Glyco_trans_28_C"/>
</dbReference>
<dbReference type="PANTHER" id="PTHR21015">
    <property type="entry name" value="UDP-N-ACETYLGLUCOSAMINE--N-ACETYLMURAMYL-(PENTAPEPTIDE) PYROPHOSPHORYL-UNDECAPRENOL N-ACETYLGLUCOSAMINE TRANSFERASE 1"/>
    <property type="match status" value="1"/>
</dbReference>
<dbReference type="Proteomes" id="UP000014977">
    <property type="component" value="Unassembled WGS sequence"/>
</dbReference>
<comment type="caution">
    <text evidence="2">The sequence shown here is derived from an EMBL/GenBank/DDBJ whole genome shotgun (WGS) entry which is preliminary data.</text>
</comment>
<organism evidence="2 3">
    <name type="scientific">Desulfococcus multivorans DSM 2059</name>
    <dbReference type="NCBI Taxonomy" id="1121405"/>
    <lineage>
        <taxon>Bacteria</taxon>
        <taxon>Pseudomonadati</taxon>
        <taxon>Thermodesulfobacteriota</taxon>
        <taxon>Desulfobacteria</taxon>
        <taxon>Desulfobacterales</taxon>
        <taxon>Desulfococcaceae</taxon>
        <taxon>Desulfococcus</taxon>
    </lineage>
</organism>
<sequence>MKIVFYCQHVLGIGHFFRSMALCRALDDHEVIFLAGGAGVDAPVPPHVRMVPLPGLMMDSGFKRMMSTTPGLSVDAVKAKRRRLLWDLMAAEAPDVLIIELYPFGRKAFRFELEPVLSGIRTGALPACRVICSLRDILVEKSDVDAYELRVTAALNRGFDALWVHADPRVIRLEETFSRVAAIAVPVVYTGFITPSPPPDARRRIFETLGLPEATRLVVASAGGGKVGGPLLTAAATAFTRLEGDVHLEIFTGPFMPAEAVQAVKAAADHRTRVSEFTHDFLSFLAAADLSVSMAGYNTCMNVTAAGCPALLLPFSQNREQRLRAERLADFGDVHVLADEDMAPGRLADLMEKQLTRKRPGKRRGGTIDLSGARTSARWLASWMRR</sequence>